<evidence type="ECO:0000313" key="3">
    <source>
        <dbReference type="Proteomes" id="UP000179807"/>
    </source>
</evidence>
<feature type="transmembrane region" description="Helical" evidence="1">
    <location>
        <begin position="287"/>
        <end position="307"/>
    </location>
</feature>
<organism evidence="2 3">
    <name type="scientific">Tritrichomonas foetus</name>
    <dbReference type="NCBI Taxonomy" id="1144522"/>
    <lineage>
        <taxon>Eukaryota</taxon>
        <taxon>Metamonada</taxon>
        <taxon>Parabasalia</taxon>
        <taxon>Tritrichomonadida</taxon>
        <taxon>Tritrichomonadidae</taxon>
        <taxon>Tritrichomonas</taxon>
    </lineage>
</organism>
<evidence type="ECO:0000256" key="1">
    <source>
        <dbReference type="SAM" id="Phobius"/>
    </source>
</evidence>
<feature type="transmembrane region" description="Helical" evidence="1">
    <location>
        <begin position="258"/>
        <end position="280"/>
    </location>
</feature>
<dbReference type="EMBL" id="MLAK01000706">
    <property type="protein sequence ID" value="OHT07051.1"/>
    <property type="molecule type" value="Genomic_DNA"/>
</dbReference>
<keyword evidence="1" id="KW-1133">Transmembrane helix</keyword>
<feature type="transmembrane region" description="Helical" evidence="1">
    <location>
        <begin position="115"/>
        <end position="135"/>
    </location>
</feature>
<sequence>MKSTIEQSCLSRSSIDQVDSNARKLVVSGKHSLFDRLFPFYDHFFQSSELPVFVDYIGFAFFALQFFFVSFWSSNAEIFVGKEDGGSQANDVINLLIQFFLHITPKTDSKGNPNYLITFIAFTACFLLIVLFLVIEITVYTVKRRFIDSLFYLAHFLIKFLNMIILVPLAIFAGTLFVDVWNYPEAINIMFLVLTVIYFAVLMVLFSITIKLLCNTPFIPSAPYAGWNYMPVQWIFLSAPIFGFLELFFHILESWTFLVLVVFHMIVVCLLSYWIIFLPFIPLHMNVFTYGLCVASGIADVFVIISYFSSLHIGYIICLISIVLGIVASVLFYIMQRRKIKRVRLNLSPEQSSSISDSDKVEIFESLGVHKSENNAYFCMRVGLSEASELFIDWSLTKFIFTNHDSNRMSCLCVLFMTFFPSESRLLNTLFTSATRKRHLNLPHRFLLYQVNRIRSLRTSSSSNDAAEKLQSLIQTRHRINDLIHDFWLTIPSSTLPFSKLYATLSKSNVLWQEAIKDYPNSTRIAEEYSNFLIDCSTNFIEGIKMKRRVDLIDSGQNFSIDISFKTFVRTYPNYIKKGIIGIRGNFINKMAHGHGSSSGSSNSADKSYSLTTNSEIDIELEEQIGQTMFTFSRMRLALQRALISRKSKYIKMMNLSILIAFIVSAICFIVSYILLKGWFQNAQESLTRQLYGSHARFTASIATLCLALQWGKHLGKFSMMEQLVYYDEIETEWYDFIDFSGNLKEYNVLQSSKARSYFGQLLTAVANLAQSGVDVYLSSSVIISRQVPTRFCDGDLAVDPVNGPLASMFAYNGFMRSLTAATPESQWANLSYF</sequence>
<keyword evidence="1" id="KW-0472">Membrane</keyword>
<comment type="caution">
    <text evidence="2">The sequence shown here is derived from an EMBL/GenBank/DDBJ whole genome shotgun (WGS) entry which is preliminary data.</text>
</comment>
<accession>A0A1J4K780</accession>
<feature type="transmembrane region" description="Helical" evidence="1">
    <location>
        <begin position="156"/>
        <end position="177"/>
    </location>
</feature>
<feature type="transmembrane region" description="Helical" evidence="1">
    <location>
        <begin position="313"/>
        <end position="334"/>
    </location>
</feature>
<name>A0A1J4K780_9EUKA</name>
<dbReference type="AlphaFoldDB" id="A0A1J4K780"/>
<dbReference type="GeneID" id="94838609"/>
<proteinExistence type="predicted"/>
<dbReference type="Proteomes" id="UP000179807">
    <property type="component" value="Unassembled WGS sequence"/>
</dbReference>
<dbReference type="RefSeq" id="XP_068360187.1">
    <property type="nucleotide sequence ID" value="XM_068503905.1"/>
</dbReference>
<feature type="transmembrane region" description="Helical" evidence="1">
    <location>
        <begin position="656"/>
        <end position="676"/>
    </location>
</feature>
<reference evidence="2" key="1">
    <citation type="submission" date="2016-10" db="EMBL/GenBank/DDBJ databases">
        <authorList>
            <person name="Benchimol M."/>
            <person name="Almeida L.G."/>
            <person name="Vasconcelos A.T."/>
            <person name="Perreira-Neves A."/>
            <person name="Rosa I.A."/>
            <person name="Tasca T."/>
            <person name="Bogo M.R."/>
            <person name="de Souza W."/>
        </authorList>
    </citation>
    <scope>NUCLEOTIDE SEQUENCE [LARGE SCALE GENOMIC DNA]</scope>
    <source>
        <strain evidence="2">K</strain>
    </source>
</reference>
<dbReference type="VEuPathDB" id="TrichDB:TRFO_24695"/>
<protein>
    <submittedName>
        <fullName evidence="2">Uncharacterized protein</fullName>
    </submittedName>
</protein>
<feature type="transmembrane region" description="Helical" evidence="1">
    <location>
        <begin position="53"/>
        <end position="72"/>
    </location>
</feature>
<keyword evidence="3" id="KW-1185">Reference proteome</keyword>
<keyword evidence="1" id="KW-0812">Transmembrane</keyword>
<feature type="transmembrane region" description="Helical" evidence="1">
    <location>
        <begin position="234"/>
        <end position="252"/>
    </location>
</feature>
<gene>
    <name evidence="2" type="ORF">TRFO_24695</name>
</gene>
<feature type="transmembrane region" description="Helical" evidence="1">
    <location>
        <begin position="189"/>
        <end position="213"/>
    </location>
</feature>
<evidence type="ECO:0000313" key="2">
    <source>
        <dbReference type="EMBL" id="OHT07051.1"/>
    </source>
</evidence>